<feature type="transmembrane region" description="Helical" evidence="1">
    <location>
        <begin position="286"/>
        <end position="307"/>
    </location>
</feature>
<feature type="transmembrane region" description="Helical" evidence="1">
    <location>
        <begin position="262"/>
        <end position="280"/>
    </location>
</feature>
<organism evidence="2 3">
    <name type="scientific">Gimesia algae</name>
    <dbReference type="NCBI Taxonomy" id="2527971"/>
    <lineage>
        <taxon>Bacteria</taxon>
        <taxon>Pseudomonadati</taxon>
        <taxon>Planctomycetota</taxon>
        <taxon>Planctomycetia</taxon>
        <taxon>Planctomycetales</taxon>
        <taxon>Planctomycetaceae</taxon>
        <taxon>Gimesia</taxon>
    </lineage>
</organism>
<dbReference type="KEGG" id="gax:Pan161_39090"/>
<keyword evidence="1" id="KW-1133">Transmembrane helix</keyword>
<sequence length="337" mass="39713">MNEISFNETDLSEPVKQKRVFRQGKKEQNEAIITLIFFGIIGLGFIFGMWLIAPAETRIYAALFFSVLWGLLMSIFFWSFLIAKYVSVSFHNGNLILQGVFSKKDILLSNIDIIRWSLYSHGQIIVETATEVGTINLFYFKKEEELWMIQFFRNHFPENQQENWDLFCHQIALPLRNRHLNKPRTPRPDDFLHTRKRWDKLIIIFATVTALISILPAWYFQQIKYLLLPILPLCGWFVRYTIPEEGIPVSASENKNFNEASYFFGIWSVAWLIIYLPFRFELLPAPAAISVGWTITFIWNFGLYWRIFLMNRRDHQKDLEDAKLSVQEWEAGNTSSD</sequence>
<accession>A0A517VGV3</accession>
<keyword evidence="3" id="KW-1185">Reference proteome</keyword>
<keyword evidence="1" id="KW-0472">Membrane</keyword>
<proteinExistence type="predicted"/>
<protein>
    <submittedName>
        <fullName evidence="2">Uncharacterized protein</fullName>
    </submittedName>
</protein>
<keyword evidence="1" id="KW-0812">Transmembrane</keyword>
<evidence type="ECO:0000313" key="3">
    <source>
        <dbReference type="Proteomes" id="UP000316855"/>
    </source>
</evidence>
<evidence type="ECO:0000313" key="2">
    <source>
        <dbReference type="EMBL" id="QDT92242.1"/>
    </source>
</evidence>
<feature type="transmembrane region" description="Helical" evidence="1">
    <location>
        <begin position="31"/>
        <end position="53"/>
    </location>
</feature>
<feature type="transmembrane region" description="Helical" evidence="1">
    <location>
        <begin position="225"/>
        <end position="242"/>
    </location>
</feature>
<reference evidence="2 3" key="1">
    <citation type="submission" date="2019-02" db="EMBL/GenBank/DDBJ databases">
        <title>Deep-cultivation of Planctomycetes and their phenomic and genomic characterization uncovers novel biology.</title>
        <authorList>
            <person name="Wiegand S."/>
            <person name="Jogler M."/>
            <person name="Boedeker C."/>
            <person name="Pinto D."/>
            <person name="Vollmers J."/>
            <person name="Rivas-Marin E."/>
            <person name="Kohn T."/>
            <person name="Peeters S.H."/>
            <person name="Heuer A."/>
            <person name="Rast P."/>
            <person name="Oberbeckmann S."/>
            <person name="Bunk B."/>
            <person name="Jeske O."/>
            <person name="Meyerdierks A."/>
            <person name="Storesund J.E."/>
            <person name="Kallscheuer N."/>
            <person name="Luecker S."/>
            <person name="Lage O.M."/>
            <person name="Pohl T."/>
            <person name="Merkel B.J."/>
            <person name="Hornburger P."/>
            <person name="Mueller R.-W."/>
            <person name="Bruemmer F."/>
            <person name="Labrenz M."/>
            <person name="Spormann A.M."/>
            <person name="Op den Camp H."/>
            <person name="Overmann J."/>
            <person name="Amann R."/>
            <person name="Jetten M.S.M."/>
            <person name="Mascher T."/>
            <person name="Medema M.H."/>
            <person name="Devos D.P."/>
            <person name="Kaster A.-K."/>
            <person name="Ovreas L."/>
            <person name="Rohde M."/>
            <person name="Galperin M.Y."/>
            <person name="Jogler C."/>
        </authorList>
    </citation>
    <scope>NUCLEOTIDE SEQUENCE [LARGE SCALE GENOMIC DNA]</scope>
    <source>
        <strain evidence="2 3">Pan161</strain>
    </source>
</reference>
<dbReference type="Proteomes" id="UP000316855">
    <property type="component" value="Chromosome"/>
</dbReference>
<gene>
    <name evidence="2" type="ORF">Pan161_39090</name>
</gene>
<evidence type="ECO:0000256" key="1">
    <source>
        <dbReference type="SAM" id="Phobius"/>
    </source>
</evidence>
<feature type="transmembrane region" description="Helical" evidence="1">
    <location>
        <begin position="59"/>
        <end position="81"/>
    </location>
</feature>
<dbReference type="EMBL" id="CP036343">
    <property type="protein sequence ID" value="QDT92242.1"/>
    <property type="molecule type" value="Genomic_DNA"/>
</dbReference>
<name>A0A517VGV3_9PLAN</name>
<dbReference type="AlphaFoldDB" id="A0A517VGV3"/>
<feature type="transmembrane region" description="Helical" evidence="1">
    <location>
        <begin position="201"/>
        <end position="219"/>
    </location>
</feature>